<keyword evidence="6" id="KW-0378">Hydrolase</keyword>
<name>A0ABP3U7R3_9FLAO</name>
<evidence type="ECO:0000259" key="9">
    <source>
        <dbReference type="PROSITE" id="PS51462"/>
    </source>
</evidence>
<evidence type="ECO:0000256" key="6">
    <source>
        <dbReference type="ARBA" id="ARBA00022801"/>
    </source>
</evidence>
<dbReference type="InterPro" id="IPR015797">
    <property type="entry name" value="NUDIX_hydrolase-like_dom_sf"/>
</dbReference>
<comment type="catalytic activity">
    <reaction evidence="1">
        <text>GDP-alpha-D-mannose + H2O = alpha-D-mannose 1-phosphate + GMP + 2 H(+)</text>
        <dbReference type="Rhea" id="RHEA:27978"/>
        <dbReference type="ChEBI" id="CHEBI:15377"/>
        <dbReference type="ChEBI" id="CHEBI:15378"/>
        <dbReference type="ChEBI" id="CHEBI:57527"/>
        <dbReference type="ChEBI" id="CHEBI:58115"/>
        <dbReference type="ChEBI" id="CHEBI:58409"/>
    </reaction>
</comment>
<dbReference type="Gene3D" id="3.90.79.10">
    <property type="entry name" value="Nucleoside Triphosphate Pyrophosphohydrolase"/>
    <property type="match status" value="1"/>
</dbReference>
<comment type="caution">
    <text evidence="10">The sequence shown here is derived from an EMBL/GenBank/DDBJ whole genome shotgun (WGS) entry which is preliminary data.</text>
</comment>
<dbReference type="PROSITE" id="PS51462">
    <property type="entry name" value="NUDIX"/>
    <property type="match status" value="1"/>
</dbReference>
<dbReference type="PANTHER" id="PTHR11839:SF18">
    <property type="entry name" value="NUDIX HYDROLASE DOMAIN-CONTAINING PROTEIN"/>
    <property type="match status" value="1"/>
</dbReference>
<comment type="cofactor">
    <cofactor evidence="2">
        <name>Mg(2+)</name>
        <dbReference type="ChEBI" id="CHEBI:18420"/>
    </cofactor>
</comment>
<comment type="subunit">
    <text evidence="4">Homodimer.</text>
</comment>
<dbReference type="InterPro" id="IPR000086">
    <property type="entry name" value="NUDIX_hydrolase_dom"/>
</dbReference>
<evidence type="ECO:0000256" key="4">
    <source>
        <dbReference type="ARBA" id="ARBA00011738"/>
    </source>
</evidence>
<feature type="domain" description="Nudix hydrolase" evidence="9">
    <location>
        <begin position="44"/>
        <end position="183"/>
    </location>
</feature>
<evidence type="ECO:0000313" key="10">
    <source>
        <dbReference type="EMBL" id="GAA0724424.1"/>
    </source>
</evidence>
<dbReference type="EMBL" id="BAAAGE010000003">
    <property type="protein sequence ID" value="GAA0724424.1"/>
    <property type="molecule type" value="Genomic_DNA"/>
</dbReference>
<dbReference type="InterPro" id="IPR004385">
    <property type="entry name" value="NDP_pyrophosphatase"/>
</dbReference>
<evidence type="ECO:0000313" key="11">
    <source>
        <dbReference type="Proteomes" id="UP001501758"/>
    </source>
</evidence>
<evidence type="ECO:0000256" key="8">
    <source>
        <dbReference type="ARBA" id="ARBA00032272"/>
    </source>
</evidence>
<sequence>MKAHISNIQSRTLSDKTFSLKEYTFNYQHTEGDIVEQHLREVYDHGDGASVLLYNLSKNTVVLTRQFRLPTLLNGSPSGMSIEVCAGSLDGDTPEVCAKKEAAEETGFIIEKLEKAFEVYASPAVMTEIAHLFIAEYDDNQKVNNGGGLSEEQEYIDVLEIEFEKAFGMIALGEIKDARTVMLLQYLKIKGIMKS</sequence>
<comment type="similarity">
    <text evidence="3">Belongs to the Nudix hydrolase family. NudK subfamily.</text>
</comment>
<accession>A0ABP3U7R3</accession>
<dbReference type="CDD" id="cd24157">
    <property type="entry name" value="NUDIX_GDPMK"/>
    <property type="match status" value="1"/>
</dbReference>
<dbReference type="PANTHER" id="PTHR11839">
    <property type="entry name" value="UDP/ADP-SUGAR PYROPHOSPHATASE"/>
    <property type="match status" value="1"/>
</dbReference>
<dbReference type="Pfam" id="PF00293">
    <property type="entry name" value="NUDIX"/>
    <property type="match status" value="1"/>
</dbReference>
<evidence type="ECO:0000256" key="2">
    <source>
        <dbReference type="ARBA" id="ARBA00001946"/>
    </source>
</evidence>
<dbReference type="RefSeq" id="WP_343913005.1">
    <property type="nucleotide sequence ID" value="NZ_BAAAGE010000003.1"/>
</dbReference>
<evidence type="ECO:0000256" key="5">
    <source>
        <dbReference type="ARBA" id="ARBA00016377"/>
    </source>
</evidence>
<organism evidence="10 11">
    <name type="scientific">Aquimarina litoralis</name>
    <dbReference type="NCBI Taxonomy" id="584605"/>
    <lineage>
        <taxon>Bacteria</taxon>
        <taxon>Pseudomonadati</taxon>
        <taxon>Bacteroidota</taxon>
        <taxon>Flavobacteriia</taxon>
        <taxon>Flavobacteriales</taxon>
        <taxon>Flavobacteriaceae</taxon>
        <taxon>Aquimarina</taxon>
    </lineage>
</organism>
<proteinExistence type="inferred from homology"/>
<evidence type="ECO:0000256" key="1">
    <source>
        <dbReference type="ARBA" id="ARBA00000847"/>
    </source>
</evidence>
<evidence type="ECO:0000256" key="3">
    <source>
        <dbReference type="ARBA" id="ARBA00007275"/>
    </source>
</evidence>
<protein>
    <recommendedName>
        <fullName evidence="5">GDP-mannose pyrophosphatase</fullName>
    </recommendedName>
    <alternativeName>
        <fullName evidence="7">GDP-mannose hydrolase</fullName>
    </alternativeName>
    <alternativeName>
        <fullName evidence="8">GDPMK</fullName>
    </alternativeName>
</protein>
<dbReference type="NCBIfam" id="TIGR00052">
    <property type="entry name" value="nudix-type nucleoside diphosphatase, YffH/AdpP family"/>
    <property type="match status" value="1"/>
</dbReference>
<reference evidence="11" key="1">
    <citation type="journal article" date="2019" name="Int. J. Syst. Evol. Microbiol.">
        <title>The Global Catalogue of Microorganisms (GCM) 10K type strain sequencing project: providing services to taxonomists for standard genome sequencing and annotation.</title>
        <authorList>
            <consortium name="The Broad Institute Genomics Platform"/>
            <consortium name="The Broad Institute Genome Sequencing Center for Infectious Disease"/>
            <person name="Wu L."/>
            <person name="Ma J."/>
        </authorList>
    </citation>
    <scope>NUCLEOTIDE SEQUENCE [LARGE SCALE GENOMIC DNA]</scope>
    <source>
        <strain evidence="11">JCM 15974</strain>
    </source>
</reference>
<dbReference type="Proteomes" id="UP001501758">
    <property type="component" value="Unassembled WGS sequence"/>
</dbReference>
<dbReference type="SUPFAM" id="SSF55811">
    <property type="entry name" value="Nudix"/>
    <property type="match status" value="1"/>
</dbReference>
<keyword evidence="11" id="KW-1185">Reference proteome</keyword>
<gene>
    <name evidence="10" type="primary">nudK</name>
    <name evidence="10" type="ORF">GCM10009430_28790</name>
</gene>
<evidence type="ECO:0000256" key="7">
    <source>
        <dbReference type="ARBA" id="ARBA00032162"/>
    </source>
</evidence>